<reference evidence="2 3" key="1">
    <citation type="journal article" date="2019" name="Int. J. Syst. Evol. Microbiol.">
        <title>The Global Catalogue of Microorganisms (GCM) 10K type strain sequencing project: providing services to taxonomists for standard genome sequencing and annotation.</title>
        <authorList>
            <consortium name="The Broad Institute Genomics Platform"/>
            <consortium name="The Broad Institute Genome Sequencing Center for Infectious Disease"/>
            <person name="Wu L."/>
            <person name="Ma J."/>
        </authorList>
    </citation>
    <scope>NUCLEOTIDE SEQUENCE [LARGE SCALE GENOMIC DNA]</scope>
    <source>
        <strain evidence="2 3">JCM 16001</strain>
    </source>
</reference>
<dbReference type="RefSeq" id="WP_344489925.1">
    <property type="nucleotide sequence ID" value="NZ_BAAAQF010000019.1"/>
</dbReference>
<dbReference type="InterPro" id="IPR000073">
    <property type="entry name" value="AB_hydrolase_1"/>
</dbReference>
<dbReference type="PANTHER" id="PTHR43798">
    <property type="entry name" value="MONOACYLGLYCEROL LIPASE"/>
    <property type="match status" value="1"/>
</dbReference>
<dbReference type="Proteomes" id="UP001499851">
    <property type="component" value="Unassembled WGS sequence"/>
</dbReference>
<dbReference type="EMBL" id="BAAAQF010000019">
    <property type="protein sequence ID" value="GAA1687840.1"/>
    <property type="molecule type" value="Genomic_DNA"/>
</dbReference>
<keyword evidence="3" id="KW-1185">Reference proteome</keyword>
<evidence type="ECO:0000313" key="2">
    <source>
        <dbReference type="EMBL" id="GAA1687840.1"/>
    </source>
</evidence>
<gene>
    <name evidence="2" type="ORF">GCM10009830_39260</name>
</gene>
<dbReference type="InterPro" id="IPR050266">
    <property type="entry name" value="AB_hydrolase_sf"/>
</dbReference>
<dbReference type="Gene3D" id="3.40.50.1820">
    <property type="entry name" value="alpha/beta hydrolase"/>
    <property type="match status" value="1"/>
</dbReference>
<protein>
    <recommendedName>
        <fullName evidence="1">AB hydrolase-1 domain-containing protein</fullName>
    </recommendedName>
</protein>
<proteinExistence type="predicted"/>
<feature type="domain" description="AB hydrolase-1" evidence="1">
    <location>
        <begin position="34"/>
        <end position="263"/>
    </location>
</feature>
<dbReference type="Pfam" id="PF00561">
    <property type="entry name" value="Abhydrolase_1"/>
    <property type="match status" value="1"/>
</dbReference>
<organism evidence="2 3">
    <name type="scientific">Glycomyces endophyticus</name>
    <dbReference type="NCBI Taxonomy" id="480996"/>
    <lineage>
        <taxon>Bacteria</taxon>
        <taxon>Bacillati</taxon>
        <taxon>Actinomycetota</taxon>
        <taxon>Actinomycetes</taxon>
        <taxon>Glycomycetales</taxon>
        <taxon>Glycomycetaceae</taxon>
        <taxon>Glycomyces</taxon>
    </lineage>
</organism>
<dbReference type="SUPFAM" id="SSF53474">
    <property type="entry name" value="alpha/beta-Hydrolases"/>
    <property type="match status" value="1"/>
</dbReference>
<accession>A0ABN2HHN1</accession>
<dbReference type="InterPro" id="IPR029058">
    <property type="entry name" value="AB_hydrolase_fold"/>
</dbReference>
<dbReference type="PRINTS" id="PR00111">
    <property type="entry name" value="ABHYDROLASE"/>
</dbReference>
<sequence>MQRSPIAPIIHKHHWAGFDYCSRSVRARAPRLEPVVLVGGALQRKEDWGRVERVMLESADVIATDLPGWGEADLLPAEYGADVLADALVHLLDDLGLERVNVLGGSYGTAIAYRMAQAYPDRIARMVLAGTMTAIPLHWEETFREMVRLVAAGDLERFADLVVAAITGGAPGSVVAAAAVQRVLARRFRTVGSDEAAKFIANTRRLLAHAMIDTTTEPQPPILFTTGEHDTLTPPDACRELARTCRRAWFTAITRSDHAVHLERGAELADLMTRFFAGEPIDGLPYATAVEELGRAQSLKV</sequence>
<comment type="caution">
    <text evidence="2">The sequence shown here is derived from an EMBL/GenBank/DDBJ whole genome shotgun (WGS) entry which is preliminary data.</text>
</comment>
<dbReference type="InterPro" id="IPR000639">
    <property type="entry name" value="Epox_hydrolase-like"/>
</dbReference>
<name>A0ABN2HHN1_9ACTN</name>
<dbReference type="PRINTS" id="PR00412">
    <property type="entry name" value="EPOXHYDRLASE"/>
</dbReference>
<evidence type="ECO:0000313" key="3">
    <source>
        <dbReference type="Proteomes" id="UP001499851"/>
    </source>
</evidence>
<evidence type="ECO:0000259" key="1">
    <source>
        <dbReference type="Pfam" id="PF00561"/>
    </source>
</evidence>
<dbReference type="PANTHER" id="PTHR43798:SF33">
    <property type="entry name" value="HYDROLASE, PUTATIVE (AFU_ORTHOLOGUE AFUA_2G14860)-RELATED"/>
    <property type="match status" value="1"/>
</dbReference>